<dbReference type="Gene3D" id="1.10.1380.10">
    <property type="entry name" value="Neutral endopeptidase , domain2"/>
    <property type="match status" value="1"/>
</dbReference>
<dbReference type="GO" id="GO:0006508">
    <property type="term" value="P:proteolysis"/>
    <property type="evidence" value="ECO:0007669"/>
    <property type="project" value="InterPro"/>
</dbReference>
<dbReference type="OrthoDB" id="7984245at2759"/>
<dbReference type="SUPFAM" id="SSF55486">
    <property type="entry name" value="Metalloproteases ('zincins'), catalytic domain"/>
    <property type="match status" value="1"/>
</dbReference>
<accession>A0A8X6WWH3</accession>
<evidence type="ECO:0000259" key="1">
    <source>
        <dbReference type="Pfam" id="PF05649"/>
    </source>
</evidence>
<keyword evidence="3" id="KW-1185">Reference proteome</keyword>
<dbReference type="AlphaFoldDB" id="A0A8X6WWH3"/>
<gene>
    <name evidence="2" type="primary">NCL1_46575</name>
    <name evidence="2" type="ORF">TNIN_383271</name>
</gene>
<dbReference type="InterPro" id="IPR042089">
    <property type="entry name" value="Peptidase_M13_dom_2"/>
</dbReference>
<name>A0A8X6WWH3_9ARAC</name>
<dbReference type="Pfam" id="PF05649">
    <property type="entry name" value="Peptidase_M13_N"/>
    <property type="match status" value="1"/>
</dbReference>
<reference evidence="2" key="1">
    <citation type="submission" date="2020-08" db="EMBL/GenBank/DDBJ databases">
        <title>Multicomponent nature underlies the extraordinary mechanical properties of spider dragline silk.</title>
        <authorList>
            <person name="Kono N."/>
            <person name="Nakamura H."/>
            <person name="Mori M."/>
            <person name="Yoshida Y."/>
            <person name="Ohtoshi R."/>
            <person name="Malay A.D."/>
            <person name="Moran D.A.P."/>
            <person name="Tomita M."/>
            <person name="Numata K."/>
            <person name="Arakawa K."/>
        </authorList>
    </citation>
    <scope>NUCLEOTIDE SEQUENCE</scope>
</reference>
<feature type="domain" description="Peptidase M13 N-terminal" evidence="1">
    <location>
        <begin position="29"/>
        <end position="99"/>
    </location>
</feature>
<dbReference type="EMBL" id="BMAV01003206">
    <property type="protein sequence ID" value="GFY42643.1"/>
    <property type="molecule type" value="Genomic_DNA"/>
</dbReference>
<sequence>MIRYLDHWATAAPIPDASTRAAACCPQMGGWTISGDFNIKDWDFQKALELNNNYYEASSLFSWLIMVDLKNSSRNSVVVDQNELTLSSRDFYLNKTMDDKVRQ</sequence>
<dbReference type="InterPro" id="IPR008753">
    <property type="entry name" value="Peptidase_M13_N"/>
</dbReference>
<organism evidence="2 3">
    <name type="scientific">Trichonephila inaurata madagascariensis</name>
    <dbReference type="NCBI Taxonomy" id="2747483"/>
    <lineage>
        <taxon>Eukaryota</taxon>
        <taxon>Metazoa</taxon>
        <taxon>Ecdysozoa</taxon>
        <taxon>Arthropoda</taxon>
        <taxon>Chelicerata</taxon>
        <taxon>Arachnida</taxon>
        <taxon>Araneae</taxon>
        <taxon>Araneomorphae</taxon>
        <taxon>Entelegynae</taxon>
        <taxon>Araneoidea</taxon>
        <taxon>Nephilidae</taxon>
        <taxon>Trichonephila</taxon>
        <taxon>Trichonephila inaurata</taxon>
    </lineage>
</organism>
<proteinExistence type="predicted"/>
<evidence type="ECO:0000313" key="2">
    <source>
        <dbReference type="EMBL" id="GFY42643.1"/>
    </source>
</evidence>
<evidence type="ECO:0000313" key="3">
    <source>
        <dbReference type="Proteomes" id="UP000886998"/>
    </source>
</evidence>
<comment type="caution">
    <text evidence="2">The sequence shown here is derived from an EMBL/GenBank/DDBJ whole genome shotgun (WGS) entry which is preliminary data.</text>
</comment>
<protein>
    <submittedName>
        <fullName evidence="2">Endothelin-converting enzyme-like protein</fullName>
    </submittedName>
</protein>
<dbReference type="Proteomes" id="UP000886998">
    <property type="component" value="Unassembled WGS sequence"/>
</dbReference>